<dbReference type="AlphaFoldDB" id="A0A2R6PNE6"/>
<comment type="subcellular location">
    <subcellularLocation>
        <location evidence="1">Nucleus</location>
    </subcellularLocation>
</comment>
<evidence type="ECO:0000256" key="3">
    <source>
        <dbReference type="ARBA" id="ARBA00022737"/>
    </source>
</evidence>
<evidence type="ECO:0000256" key="4">
    <source>
        <dbReference type="ARBA" id="ARBA00022771"/>
    </source>
</evidence>
<dbReference type="GO" id="GO:0005667">
    <property type="term" value="C:transcription regulator complex"/>
    <property type="evidence" value="ECO:0007669"/>
    <property type="project" value="TreeGrafter"/>
</dbReference>
<feature type="compositionally biased region" description="Low complexity" evidence="8">
    <location>
        <begin position="303"/>
        <end position="314"/>
    </location>
</feature>
<evidence type="ECO:0000259" key="9">
    <source>
        <dbReference type="PROSITE" id="PS50157"/>
    </source>
</evidence>
<feature type="compositionally biased region" description="Basic residues" evidence="8">
    <location>
        <begin position="318"/>
        <end position="327"/>
    </location>
</feature>
<sequence>MIHEDHEPLLDLSDVVHDDTIAEDDQLLGSDDLPIDAAFHDLTGSSLIDDISPPHDVPSFIVAQLEREITSLLQQNALDGSTGLLTAVAEQREADPEKRNSQKNHAFARNQTDAMDLTDLNLGDLAAFLQTAHAQAAESERAAKALAAQHPELAWQRREQENQKKTTRAAPAFHSLNMDERRSGMLGGTESSNGSEYLYEHHEQSDVRNDRVASISGGSAAVISPEIPPVVGGFTDIGDILQDLSDFNHHPDEVHVGIPESSAAHLSTVNLALSNYRSSSTTPVDFDHIHLSEYDDTNDQPVASSSSGAGTGSEAEGRKRKKNKEKKRSSQEAGPREHVCEECTKAFTRRSDLGRHMRIHTGERPFICPEPACGKTFIQRSALHVHQRVHSGEKPHVCEYPGCEKTFGDSSSLARHRRTHTGKRPYKCEDPVCDKTFTRRTTLTAHMRTHDPTWEPDPNIKYNFKAKKPKLDPANADLSLEESVRAVSAIFNSQTDGEPSSSSLQASQPLGENMVASISAEIAAAIAKAQARILDDDDSYSESGSEYGQTEYIMPNTSGIRGEDGPWHVVEGEDRVSGGTELGLGLASVGGEDEGGFPVPLRTRKGKEPVGIIGLKRKR</sequence>
<evidence type="ECO:0000256" key="8">
    <source>
        <dbReference type="SAM" id="MobiDB-lite"/>
    </source>
</evidence>
<organism evidence="10 11">
    <name type="scientific">Hermanssonia centrifuga</name>
    <dbReference type="NCBI Taxonomy" id="98765"/>
    <lineage>
        <taxon>Eukaryota</taxon>
        <taxon>Fungi</taxon>
        <taxon>Dikarya</taxon>
        <taxon>Basidiomycota</taxon>
        <taxon>Agaricomycotina</taxon>
        <taxon>Agaricomycetes</taxon>
        <taxon>Polyporales</taxon>
        <taxon>Meruliaceae</taxon>
        <taxon>Hermanssonia</taxon>
    </lineage>
</organism>
<dbReference type="OrthoDB" id="654211at2759"/>
<evidence type="ECO:0000256" key="2">
    <source>
        <dbReference type="ARBA" id="ARBA00022723"/>
    </source>
</evidence>
<evidence type="ECO:0000313" key="10">
    <source>
        <dbReference type="EMBL" id="PSR94103.1"/>
    </source>
</evidence>
<gene>
    <name evidence="10" type="ORF">PHLCEN_2v4531</name>
</gene>
<dbReference type="SUPFAM" id="SSF57667">
    <property type="entry name" value="beta-beta-alpha zinc fingers"/>
    <property type="match status" value="2"/>
</dbReference>
<feature type="compositionally biased region" description="Basic and acidic residues" evidence="8">
    <location>
        <begin position="328"/>
        <end position="339"/>
    </location>
</feature>
<dbReference type="PROSITE" id="PS50157">
    <property type="entry name" value="ZINC_FINGER_C2H2_2"/>
    <property type="match status" value="4"/>
</dbReference>
<dbReference type="Proteomes" id="UP000186601">
    <property type="component" value="Unassembled WGS sequence"/>
</dbReference>
<dbReference type="PANTHER" id="PTHR14003">
    <property type="entry name" value="TRANSCRIPTIONAL REPRESSOR PROTEIN YY"/>
    <property type="match status" value="1"/>
</dbReference>
<keyword evidence="3" id="KW-0677">Repeat</keyword>
<evidence type="ECO:0000256" key="7">
    <source>
        <dbReference type="PROSITE-ProRule" id="PRU00042"/>
    </source>
</evidence>
<dbReference type="GO" id="GO:0031519">
    <property type="term" value="C:PcG protein complex"/>
    <property type="evidence" value="ECO:0007669"/>
    <property type="project" value="TreeGrafter"/>
</dbReference>
<evidence type="ECO:0000256" key="6">
    <source>
        <dbReference type="ARBA" id="ARBA00023242"/>
    </source>
</evidence>
<keyword evidence="11" id="KW-1185">Reference proteome</keyword>
<dbReference type="GO" id="GO:0008270">
    <property type="term" value="F:zinc ion binding"/>
    <property type="evidence" value="ECO:0007669"/>
    <property type="project" value="UniProtKB-KW"/>
</dbReference>
<dbReference type="FunFam" id="3.30.160.60:FF:000624">
    <property type="entry name" value="zinc finger protein 697"/>
    <property type="match status" value="1"/>
</dbReference>
<dbReference type="STRING" id="98765.A0A2R6PNE6"/>
<reference evidence="10 11" key="1">
    <citation type="submission" date="2018-02" db="EMBL/GenBank/DDBJ databases">
        <title>Genome sequence of the basidiomycete white-rot fungus Phlebia centrifuga.</title>
        <authorList>
            <person name="Granchi Z."/>
            <person name="Peng M."/>
            <person name="de Vries R.P."/>
            <person name="Hilden K."/>
            <person name="Makela M.R."/>
            <person name="Grigoriev I."/>
            <person name="Riley R."/>
        </authorList>
    </citation>
    <scope>NUCLEOTIDE SEQUENCE [LARGE SCALE GENOMIC DNA]</scope>
    <source>
        <strain evidence="10 11">FBCC195</strain>
    </source>
</reference>
<dbReference type="Pfam" id="PF00096">
    <property type="entry name" value="zf-C2H2"/>
    <property type="match status" value="4"/>
</dbReference>
<dbReference type="InterPro" id="IPR013087">
    <property type="entry name" value="Znf_C2H2_type"/>
</dbReference>
<feature type="domain" description="C2H2-type" evidence="9">
    <location>
        <begin position="396"/>
        <end position="425"/>
    </location>
</feature>
<proteinExistence type="predicted"/>
<feature type="region of interest" description="Disordered" evidence="8">
    <location>
        <begin position="537"/>
        <end position="563"/>
    </location>
</feature>
<dbReference type="GO" id="GO:0000981">
    <property type="term" value="F:DNA-binding transcription factor activity, RNA polymerase II-specific"/>
    <property type="evidence" value="ECO:0007669"/>
    <property type="project" value="TreeGrafter"/>
</dbReference>
<dbReference type="FunFam" id="3.30.160.60:FF:000303">
    <property type="entry name" value="Zinc finger protein 41"/>
    <property type="match status" value="1"/>
</dbReference>
<dbReference type="EMBL" id="MLYV02000463">
    <property type="protein sequence ID" value="PSR94103.1"/>
    <property type="molecule type" value="Genomic_DNA"/>
</dbReference>
<feature type="domain" description="C2H2-type" evidence="9">
    <location>
        <begin position="366"/>
        <end position="395"/>
    </location>
</feature>
<feature type="region of interest" description="Disordered" evidence="8">
    <location>
        <begin position="294"/>
        <end position="339"/>
    </location>
</feature>
<dbReference type="InterPro" id="IPR036236">
    <property type="entry name" value="Znf_C2H2_sf"/>
</dbReference>
<dbReference type="SMART" id="SM00355">
    <property type="entry name" value="ZnF_C2H2"/>
    <property type="match status" value="4"/>
</dbReference>
<feature type="domain" description="C2H2-type" evidence="9">
    <location>
        <begin position="426"/>
        <end position="450"/>
    </location>
</feature>
<dbReference type="GO" id="GO:0000978">
    <property type="term" value="F:RNA polymerase II cis-regulatory region sequence-specific DNA binding"/>
    <property type="evidence" value="ECO:0007669"/>
    <property type="project" value="TreeGrafter"/>
</dbReference>
<evidence type="ECO:0000256" key="1">
    <source>
        <dbReference type="ARBA" id="ARBA00004123"/>
    </source>
</evidence>
<keyword evidence="5" id="KW-0862">Zinc</keyword>
<keyword evidence="6" id="KW-0539">Nucleus</keyword>
<keyword evidence="4 7" id="KW-0863">Zinc-finger</keyword>
<feature type="domain" description="C2H2-type" evidence="9">
    <location>
        <begin position="338"/>
        <end position="365"/>
    </location>
</feature>
<evidence type="ECO:0000313" key="11">
    <source>
        <dbReference type="Proteomes" id="UP000186601"/>
    </source>
</evidence>
<keyword evidence="2" id="KW-0479">Metal-binding</keyword>
<dbReference type="FunFam" id="3.30.160.60:FF:000744">
    <property type="entry name" value="zinc finger E-box-binding homeobox 1"/>
    <property type="match status" value="1"/>
</dbReference>
<accession>A0A2R6PNE6</accession>
<comment type="caution">
    <text evidence="10">The sequence shown here is derived from an EMBL/GenBank/DDBJ whole genome shotgun (WGS) entry which is preliminary data.</text>
</comment>
<dbReference type="PANTHER" id="PTHR14003:SF19">
    <property type="entry name" value="YY2 TRANSCRIPTION FACTOR"/>
    <property type="match status" value="1"/>
</dbReference>
<dbReference type="GO" id="GO:0000785">
    <property type="term" value="C:chromatin"/>
    <property type="evidence" value="ECO:0007669"/>
    <property type="project" value="TreeGrafter"/>
</dbReference>
<evidence type="ECO:0000256" key="5">
    <source>
        <dbReference type="ARBA" id="ARBA00022833"/>
    </source>
</evidence>
<name>A0A2R6PNE6_9APHY</name>
<dbReference type="FunFam" id="3.30.160.60:FF:000710">
    <property type="entry name" value="Zinc finger protein 768"/>
    <property type="match status" value="1"/>
</dbReference>
<dbReference type="PROSITE" id="PS00028">
    <property type="entry name" value="ZINC_FINGER_C2H2_1"/>
    <property type="match status" value="4"/>
</dbReference>
<dbReference type="Gene3D" id="3.30.160.60">
    <property type="entry name" value="Classic Zinc Finger"/>
    <property type="match status" value="4"/>
</dbReference>
<protein>
    <recommendedName>
        <fullName evidence="9">C2H2-type domain-containing protein</fullName>
    </recommendedName>
</protein>